<evidence type="ECO:0000313" key="2">
    <source>
        <dbReference type="Proteomes" id="UP000735302"/>
    </source>
</evidence>
<reference evidence="1 2" key="1">
    <citation type="journal article" date="2021" name="Elife">
        <title>Chloroplast acquisition without the gene transfer in kleptoplastic sea slugs, Plakobranchus ocellatus.</title>
        <authorList>
            <person name="Maeda T."/>
            <person name="Takahashi S."/>
            <person name="Yoshida T."/>
            <person name="Shimamura S."/>
            <person name="Takaki Y."/>
            <person name="Nagai Y."/>
            <person name="Toyoda A."/>
            <person name="Suzuki Y."/>
            <person name="Arimoto A."/>
            <person name="Ishii H."/>
            <person name="Satoh N."/>
            <person name="Nishiyama T."/>
            <person name="Hasebe M."/>
            <person name="Maruyama T."/>
            <person name="Minagawa J."/>
            <person name="Obokata J."/>
            <person name="Shigenobu S."/>
        </authorList>
    </citation>
    <scope>NUCLEOTIDE SEQUENCE [LARGE SCALE GENOMIC DNA]</scope>
</reference>
<dbReference type="Proteomes" id="UP000735302">
    <property type="component" value="Unassembled WGS sequence"/>
</dbReference>
<evidence type="ECO:0000313" key="1">
    <source>
        <dbReference type="EMBL" id="GFO23689.1"/>
    </source>
</evidence>
<dbReference type="EMBL" id="BLXT01005511">
    <property type="protein sequence ID" value="GFO23689.1"/>
    <property type="molecule type" value="Genomic_DNA"/>
</dbReference>
<dbReference type="AlphaFoldDB" id="A0AAV4BU24"/>
<comment type="caution">
    <text evidence="1">The sequence shown here is derived from an EMBL/GenBank/DDBJ whole genome shotgun (WGS) entry which is preliminary data.</text>
</comment>
<gene>
    <name evidence="1" type="ORF">PoB_005019400</name>
</gene>
<keyword evidence="2" id="KW-1185">Reference proteome</keyword>
<proteinExistence type="predicted"/>
<accession>A0AAV4BU24</accession>
<protein>
    <submittedName>
        <fullName evidence="1">Tigger transposable element-derived protein 6</fullName>
    </submittedName>
</protein>
<organism evidence="1 2">
    <name type="scientific">Plakobranchus ocellatus</name>
    <dbReference type="NCBI Taxonomy" id="259542"/>
    <lineage>
        <taxon>Eukaryota</taxon>
        <taxon>Metazoa</taxon>
        <taxon>Spiralia</taxon>
        <taxon>Lophotrochozoa</taxon>
        <taxon>Mollusca</taxon>
        <taxon>Gastropoda</taxon>
        <taxon>Heterobranchia</taxon>
        <taxon>Euthyneura</taxon>
        <taxon>Panpulmonata</taxon>
        <taxon>Sacoglossa</taxon>
        <taxon>Placobranchoidea</taxon>
        <taxon>Plakobranchidae</taxon>
        <taxon>Plakobranchus</taxon>
    </lineage>
</organism>
<name>A0AAV4BU24_9GAST</name>
<sequence>MSRHNNLRVRMPEATSIACAVALNRFNAMVFFDNFEEILSRSGVKLDLNRLWNLDETGIRTVPSATRILAEKGAKQVGLLTSAEKGNLVTICACGKAHPPTYIFPRVHFKDHNMLNGAPNGSSGFATSSGWINRELFPQVLNHFFKSHERFKRQSWYSHHGQPRRPHNS</sequence>